<dbReference type="SUPFAM" id="SSF49764">
    <property type="entry name" value="HSP20-like chaperones"/>
    <property type="match status" value="1"/>
</dbReference>
<dbReference type="GeneID" id="68097071"/>
<dbReference type="RefSeq" id="XP_044548958.1">
    <property type="nucleotide sequence ID" value="XM_044694275.1"/>
</dbReference>
<dbReference type="AlphaFoldDB" id="A0AA88GLR1"/>
<dbReference type="Gene3D" id="2.60.40.790">
    <property type="match status" value="1"/>
</dbReference>
<sequence length="149" mass="16849">MSTTESTQGSSSRRGQQHKRSAPTGTARRHHNWFDTFFDDPFISRFFPTRFSRGSTGKEITGTDTTALTTPDFIPLTDVSETDTLIRIVCDLPGLSKQDVNIDLDEENRILTLSGEITRDKQEENETFHSLKGSTATLEEVFTYLKKQI</sequence>
<comment type="similarity">
    <text evidence="1">Belongs to the small heat shock protein (HSP20) family.</text>
</comment>
<evidence type="ECO:0000256" key="1">
    <source>
        <dbReference type="PROSITE-ProRule" id="PRU00285"/>
    </source>
</evidence>
<reference evidence="4 5" key="1">
    <citation type="journal article" date="2018" name="BMC Genomics">
        <title>The genome of Naegleria lovaniensis, the basis for a comparative approach to unravel pathogenicity factors of the human pathogenic amoeba N. fowleri.</title>
        <authorList>
            <person name="Liechti N."/>
            <person name="Schurch N."/>
            <person name="Bruggmann R."/>
            <person name="Wittwer M."/>
        </authorList>
    </citation>
    <scope>NUCLEOTIDE SEQUENCE [LARGE SCALE GENOMIC DNA]</scope>
    <source>
        <strain evidence="4 5">ATCC 30569</strain>
    </source>
</reference>
<dbReference type="PROSITE" id="PS01031">
    <property type="entry name" value="SHSP"/>
    <property type="match status" value="1"/>
</dbReference>
<comment type="caution">
    <text evidence="4">The sequence shown here is derived from an EMBL/GenBank/DDBJ whole genome shotgun (WGS) entry which is preliminary data.</text>
</comment>
<keyword evidence="5" id="KW-1185">Reference proteome</keyword>
<dbReference type="InterPro" id="IPR002068">
    <property type="entry name" value="A-crystallin/Hsp20_dom"/>
</dbReference>
<protein>
    <recommendedName>
        <fullName evidence="3">SHSP domain-containing protein</fullName>
    </recommendedName>
</protein>
<gene>
    <name evidence="4" type="ORF">C9374_004616</name>
</gene>
<accession>A0AA88GLR1</accession>
<feature type="compositionally biased region" description="Basic residues" evidence="2">
    <location>
        <begin position="15"/>
        <end position="27"/>
    </location>
</feature>
<organism evidence="4 5">
    <name type="scientific">Naegleria lovaniensis</name>
    <name type="common">Amoeba</name>
    <dbReference type="NCBI Taxonomy" id="51637"/>
    <lineage>
        <taxon>Eukaryota</taxon>
        <taxon>Discoba</taxon>
        <taxon>Heterolobosea</taxon>
        <taxon>Tetramitia</taxon>
        <taxon>Eutetramitia</taxon>
        <taxon>Vahlkampfiidae</taxon>
        <taxon>Naegleria</taxon>
    </lineage>
</organism>
<evidence type="ECO:0000313" key="5">
    <source>
        <dbReference type="Proteomes" id="UP000816034"/>
    </source>
</evidence>
<proteinExistence type="inferred from homology"/>
<feature type="region of interest" description="Disordered" evidence="2">
    <location>
        <begin position="1"/>
        <end position="27"/>
    </location>
</feature>
<evidence type="ECO:0000313" key="4">
    <source>
        <dbReference type="EMBL" id="KAG2383279.1"/>
    </source>
</evidence>
<evidence type="ECO:0000259" key="3">
    <source>
        <dbReference type="PROSITE" id="PS01031"/>
    </source>
</evidence>
<feature type="compositionally biased region" description="Low complexity" evidence="2">
    <location>
        <begin position="1"/>
        <end position="14"/>
    </location>
</feature>
<evidence type="ECO:0000256" key="2">
    <source>
        <dbReference type="SAM" id="MobiDB-lite"/>
    </source>
</evidence>
<dbReference type="CDD" id="cd06464">
    <property type="entry name" value="ACD_sHsps-like"/>
    <property type="match status" value="1"/>
</dbReference>
<feature type="domain" description="SHSP" evidence="3">
    <location>
        <begin position="67"/>
        <end position="149"/>
    </location>
</feature>
<dbReference type="InterPro" id="IPR008978">
    <property type="entry name" value="HSP20-like_chaperone"/>
</dbReference>
<dbReference type="EMBL" id="PYSW02000021">
    <property type="protein sequence ID" value="KAG2383279.1"/>
    <property type="molecule type" value="Genomic_DNA"/>
</dbReference>
<name>A0AA88GLR1_NAELO</name>
<dbReference type="Proteomes" id="UP000816034">
    <property type="component" value="Unassembled WGS sequence"/>
</dbReference>